<accession>A0ABU0BZU1</accession>
<feature type="transmembrane region" description="Helical" evidence="1">
    <location>
        <begin position="35"/>
        <end position="59"/>
    </location>
</feature>
<evidence type="ECO:0000256" key="2">
    <source>
        <dbReference type="SAM" id="SignalP"/>
    </source>
</evidence>
<keyword evidence="1" id="KW-1133">Transmembrane helix</keyword>
<keyword evidence="1" id="KW-0472">Membrane</keyword>
<protein>
    <submittedName>
        <fullName evidence="3">Uncharacterized protein</fullName>
    </submittedName>
</protein>
<dbReference type="RefSeq" id="WP_307235163.1">
    <property type="nucleotide sequence ID" value="NZ_JAUSVF010000003.1"/>
</dbReference>
<gene>
    <name evidence="3" type="ORF">QO002_005161</name>
</gene>
<name>A0ABU0BZU1_9HYPH</name>
<feature type="signal peptide" evidence="2">
    <location>
        <begin position="1"/>
        <end position="19"/>
    </location>
</feature>
<keyword evidence="2" id="KW-0732">Signal</keyword>
<keyword evidence="1" id="KW-0812">Transmembrane</keyword>
<reference evidence="3 4" key="1">
    <citation type="submission" date="2023-07" db="EMBL/GenBank/DDBJ databases">
        <title>Genomic Encyclopedia of Type Strains, Phase IV (KMG-IV): sequencing the most valuable type-strain genomes for metagenomic binning, comparative biology and taxonomic classification.</title>
        <authorList>
            <person name="Goeker M."/>
        </authorList>
    </citation>
    <scope>NUCLEOTIDE SEQUENCE [LARGE SCALE GENOMIC DNA]</scope>
    <source>
        <strain evidence="3 4">DSM 1112</strain>
    </source>
</reference>
<evidence type="ECO:0000256" key="1">
    <source>
        <dbReference type="SAM" id="Phobius"/>
    </source>
</evidence>
<evidence type="ECO:0000313" key="4">
    <source>
        <dbReference type="Proteomes" id="UP001230207"/>
    </source>
</evidence>
<organism evidence="3 4">
    <name type="scientific">Pararhizobium capsulatum DSM 1112</name>
    <dbReference type="NCBI Taxonomy" id="1121113"/>
    <lineage>
        <taxon>Bacteria</taxon>
        <taxon>Pseudomonadati</taxon>
        <taxon>Pseudomonadota</taxon>
        <taxon>Alphaproteobacteria</taxon>
        <taxon>Hyphomicrobiales</taxon>
        <taxon>Rhizobiaceae</taxon>
        <taxon>Rhizobium/Agrobacterium group</taxon>
        <taxon>Pararhizobium</taxon>
    </lineage>
</organism>
<evidence type="ECO:0000313" key="3">
    <source>
        <dbReference type="EMBL" id="MDQ0322955.1"/>
    </source>
</evidence>
<keyword evidence="4" id="KW-1185">Reference proteome</keyword>
<dbReference type="Proteomes" id="UP001230207">
    <property type="component" value="Unassembled WGS sequence"/>
</dbReference>
<comment type="caution">
    <text evidence="3">The sequence shown here is derived from an EMBL/GenBank/DDBJ whole genome shotgun (WGS) entry which is preliminary data.</text>
</comment>
<proteinExistence type="predicted"/>
<feature type="chain" id="PRO_5046234824" evidence="2">
    <location>
        <begin position="20"/>
        <end position="71"/>
    </location>
</feature>
<dbReference type="EMBL" id="JAUSVF010000003">
    <property type="protein sequence ID" value="MDQ0322955.1"/>
    <property type="molecule type" value="Genomic_DNA"/>
</dbReference>
<sequence>MYFRRIVIVLMMVSVPALAALLEPIPGSGEVDGAASAVSVGAIVELASVLLVDNAIAAVRGKSGRVGREGT</sequence>